<keyword evidence="7 10" id="KW-0675">Receptor</keyword>
<evidence type="ECO:0000256" key="1">
    <source>
        <dbReference type="ARBA" id="ARBA00004651"/>
    </source>
</evidence>
<dbReference type="OrthoDB" id="6127239at2759"/>
<feature type="transmembrane region" description="Helical" evidence="11">
    <location>
        <begin position="243"/>
        <end position="265"/>
    </location>
</feature>
<name>A0A8B8CC06_CRAVI</name>
<proteinExistence type="inferred from homology"/>
<feature type="domain" description="G-protein coupled receptors family 1 profile" evidence="12">
    <location>
        <begin position="52"/>
        <end position="300"/>
    </location>
</feature>
<keyword evidence="4 11" id="KW-1133">Transmembrane helix</keyword>
<feature type="transmembrane region" description="Helical" evidence="11">
    <location>
        <begin position="113"/>
        <end position="134"/>
    </location>
</feature>
<keyword evidence="2" id="KW-1003">Cell membrane</keyword>
<evidence type="ECO:0000256" key="7">
    <source>
        <dbReference type="ARBA" id="ARBA00023170"/>
    </source>
</evidence>
<keyword evidence="8" id="KW-0325">Glycoprotein</keyword>
<dbReference type="Gene3D" id="1.20.1070.10">
    <property type="entry name" value="Rhodopsin 7-helix transmembrane proteins"/>
    <property type="match status" value="1"/>
</dbReference>
<evidence type="ECO:0000256" key="11">
    <source>
        <dbReference type="SAM" id="Phobius"/>
    </source>
</evidence>
<dbReference type="Pfam" id="PF00001">
    <property type="entry name" value="7tm_1"/>
    <property type="match status" value="1"/>
</dbReference>
<evidence type="ECO:0000256" key="9">
    <source>
        <dbReference type="ARBA" id="ARBA00023224"/>
    </source>
</evidence>
<dbReference type="GeneID" id="111118242"/>
<dbReference type="RefSeq" id="XP_022313297.1">
    <property type="nucleotide sequence ID" value="XM_022457589.1"/>
</dbReference>
<evidence type="ECO:0000313" key="13">
    <source>
        <dbReference type="Proteomes" id="UP000694844"/>
    </source>
</evidence>
<keyword evidence="6 11" id="KW-0472">Membrane</keyword>
<dbReference type="GO" id="GO:0007204">
    <property type="term" value="P:positive regulation of cytosolic calcium ion concentration"/>
    <property type="evidence" value="ECO:0007669"/>
    <property type="project" value="TreeGrafter"/>
</dbReference>
<dbReference type="InterPro" id="IPR017452">
    <property type="entry name" value="GPCR_Rhodpsn_7TM"/>
</dbReference>
<comment type="similarity">
    <text evidence="10">Belongs to the G-protein coupled receptor 1 family.</text>
</comment>
<dbReference type="GO" id="GO:0007189">
    <property type="term" value="P:adenylate cyclase-activating G protein-coupled receptor signaling pathway"/>
    <property type="evidence" value="ECO:0007669"/>
    <property type="project" value="TreeGrafter"/>
</dbReference>
<keyword evidence="13" id="KW-1185">Reference proteome</keyword>
<dbReference type="GO" id="GO:0004930">
    <property type="term" value="F:G protein-coupled receptor activity"/>
    <property type="evidence" value="ECO:0007669"/>
    <property type="project" value="UniProtKB-KW"/>
</dbReference>
<dbReference type="AlphaFoldDB" id="A0A8B8CC06"/>
<evidence type="ECO:0000256" key="10">
    <source>
        <dbReference type="RuleBase" id="RU000688"/>
    </source>
</evidence>
<keyword evidence="9 10" id="KW-0807">Transducer</keyword>
<keyword evidence="3 10" id="KW-0812">Transmembrane</keyword>
<organism evidence="13 14">
    <name type="scientific">Crassostrea virginica</name>
    <name type="common">Eastern oyster</name>
    <dbReference type="NCBI Taxonomy" id="6565"/>
    <lineage>
        <taxon>Eukaryota</taxon>
        <taxon>Metazoa</taxon>
        <taxon>Spiralia</taxon>
        <taxon>Lophotrochozoa</taxon>
        <taxon>Mollusca</taxon>
        <taxon>Bivalvia</taxon>
        <taxon>Autobranchia</taxon>
        <taxon>Pteriomorphia</taxon>
        <taxon>Ostreida</taxon>
        <taxon>Ostreoidea</taxon>
        <taxon>Ostreidae</taxon>
        <taxon>Crassostrea</taxon>
    </lineage>
</organism>
<gene>
    <name evidence="14" type="primary">LOC111118242</name>
</gene>
<dbReference type="CDD" id="cd14981">
    <property type="entry name" value="7tmA_Prostanoid_R"/>
    <property type="match status" value="1"/>
</dbReference>
<dbReference type="GO" id="GO:0005886">
    <property type="term" value="C:plasma membrane"/>
    <property type="evidence" value="ECO:0007669"/>
    <property type="project" value="UniProtKB-SubCell"/>
</dbReference>
<evidence type="ECO:0000256" key="2">
    <source>
        <dbReference type="ARBA" id="ARBA00022475"/>
    </source>
</evidence>
<evidence type="ECO:0000256" key="6">
    <source>
        <dbReference type="ARBA" id="ARBA00023136"/>
    </source>
</evidence>
<feature type="transmembrane region" description="Helical" evidence="11">
    <location>
        <begin position="72"/>
        <end position="93"/>
    </location>
</feature>
<dbReference type="InterPro" id="IPR008365">
    <property type="entry name" value="Prostanoid_rcpt"/>
</dbReference>
<dbReference type="KEGG" id="cvn:111118242"/>
<dbReference type="PRINTS" id="PR01788">
    <property type="entry name" value="PROSTANOIDR"/>
</dbReference>
<evidence type="ECO:0000256" key="8">
    <source>
        <dbReference type="ARBA" id="ARBA00023180"/>
    </source>
</evidence>
<dbReference type="PANTHER" id="PTHR11866:SF16">
    <property type="entry name" value="PROSTAGLANDIN E2 RECEPTOR EP4 SUBTYPE-LIKE PROTEIN"/>
    <property type="match status" value="1"/>
</dbReference>
<evidence type="ECO:0000256" key="3">
    <source>
        <dbReference type="ARBA" id="ARBA00022692"/>
    </source>
</evidence>
<accession>A0A8B8CC06</accession>
<dbReference type="PRINTS" id="PR00237">
    <property type="entry name" value="GPCRRHODOPSN"/>
</dbReference>
<evidence type="ECO:0000256" key="5">
    <source>
        <dbReference type="ARBA" id="ARBA00023040"/>
    </source>
</evidence>
<evidence type="ECO:0000256" key="4">
    <source>
        <dbReference type="ARBA" id="ARBA00022989"/>
    </source>
</evidence>
<reference evidence="14" key="1">
    <citation type="submission" date="2025-08" db="UniProtKB">
        <authorList>
            <consortium name="RefSeq"/>
        </authorList>
    </citation>
    <scope>IDENTIFICATION</scope>
    <source>
        <tissue evidence="14">Whole sample</tissue>
    </source>
</reference>
<sequence length="356" mass="39852">MSFYPQENNKSMDQGSVTECDYVNTSVSWTTSVPDWPSPAPASLLLFFGVVGNILALIILCCSARSHKWRPFYCFVCGLAITDGGGVFLSYPFVIVRYASNFQYDFPQPLCDYMAFVLMFTILASAMIVCGMSLDRFLAILYPHVYNTPRKRKRAVLTIAGIWIFSAFISGLHLMAGRKSLSFFPGSWCFLDFVHDENTAFAFLFSGTGILVLGTTAVLNITVILRVCSNIRQKKKKTKKKDIYIIVFLMLVVILFSTCITPLLINIFGHVVGTITGNGNFELISLRLSVTNSIVDPWIYIVFRKDTIDFLQHRVVNRLFPSREAPSSSVTNSTQFHSDSPVSPVLQVVSQITETK</sequence>
<dbReference type="Proteomes" id="UP000694844">
    <property type="component" value="Chromosome 2"/>
</dbReference>
<dbReference type="PANTHER" id="PTHR11866">
    <property type="entry name" value="G-PROTEIN COUPLED RECEPTOR FAMILY 1 MEMBER"/>
    <property type="match status" value="1"/>
</dbReference>
<feature type="transmembrane region" description="Helical" evidence="11">
    <location>
        <begin position="155"/>
        <end position="176"/>
    </location>
</feature>
<dbReference type="InterPro" id="IPR000276">
    <property type="entry name" value="GPCR_Rhodpsn"/>
</dbReference>
<evidence type="ECO:0000313" key="14">
    <source>
        <dbReference type="RefSeq" id="XP_022313297.1"/>
    </source>
</evidence>
<comment type="subcellular location">
    <subcellularLocation>
        <location evidence="1">Cell membrane</location>
        <topology evidence="1">Multi-pass membrane protein</topology>
    </subcellularLocation>
</comment>
<dbReference type="SUPFAM" id="SSF81321">
    <property type="entry name" value="Family A G protein-coupled receptor-like"/>
    <property type="match status" value="1"/>
</dbReference>
<protein>
    <submittedName>
        <fullName evidence="14">Prostaglandin E2 receptor EP4 subtype-like</fullName>
    </submittedName>
</protein>
<evidence type="ECO:0000259" key="12">
    <source>
        <dbReference type="PROSITE" id="PS50262"/>
    </source>
</evidence>
<dbReference type="PROSITE" id="PS50262">
    <property type="entry name" value="G_PROTEIN_RECEP_F1_2"/>
    <property type="match status" value="1"/>
</dbReference>
<keyword evidence="5 10" id="KW-0297">G-protein coupled receptor</keyword>
<dbReference type="PROSITE" id="PS00237">
    <property type="entry name" value="G_PROTEIN_RECEP_F1_1"/>
    <property type="match status" value="1"/>
</dbReference>
<feature type="transmembrane region" description="Helical" evidence="11">
    <location>
        <begin position="40"/>
        <end position="60"/>
    </location>
</feature>
<feature type="transmembrane region" description="Helical" evidence="11">
    <location>
        <begin position="200"/>
        <end position="223"/>
    </location>
</feature>